<comment type="caution">
    <text evidence="1">The sequence shown here is derived from an EMBL/GenBank/DDBJ whole genome shotgun (WGS) entry which is preliminary data.</text>
</comment>
<gene>
    <name evidence="1" type="ORF">Tci_931710</name>
</gene>
<reference evidence="1" key="1">
    <citation type="journal article" date="2019" name="Sci. Rep.">
        <title>Draft genome of Tanacetum cinerariifolium, the natural source of mosquito coil.</title>
        <authorList>
            <person name="Yamashiro T."/>
            <person name="Shiraishi A."/>
            <person name="Satake H."/>
            <person name="Nakayama K."/>
        </authorList>
    </citation>
    <scope>NUCLEOTIDE SEQUENCE</scope>
</reference>
<proteinExistence type="predicted"/>
<evidence type="ECO:0000313" key="1">
    <source>
        <dbReference type="EMBL" id="GFD59741.1"/>
    </source>
</evidence>
<protein>
    <submittedName>
        <fullName evidence="1">Uncharacterized protein</fullName>
    </submittedName>
</protein>
<organism evidence="1">
    <name type="scientific">Tanacetum cinerariifolium</name>
    <name type="common">Dalmatian daisy</name>
    <name type="synonym">Chrysanthemum cinerariifolium</name>
    <dbReference type="NCBI Taxonomy" id="118510"/>
    <lineage>
        <taxon>Eukaryota</taxon>
        <taxon>Viridiplantae</taxon>
        <taxon>Streptophyta</taxon>
        <taxon>Embryophyta</taxon>
        <taxon>Tracheophyta</taxon>
        <taxon>Spermatophyta</taxon>
        <taxon>Magnoliopsida</taxon>
        <taxon>eudicotyledons</taxon>
        <taxon>Gunneridae</taxon>
        <taxon>Pentapetalae</taxon>
        <taxon>asterids</taxon>
        <taxon>campanulids</taxon>
        <taxon>Asterales</taxon>
        <taxon>Asteraceae</taxon>
        <taxon>Asteroideae</taxon>
        <taxon>Anthemideae</taxon>
        <taxon>Anthemidinae</taxon>
        <taxon>Tanacetum</taxon>
    </lineage>
</organism>
<dbReference type="EMBL" id="BKCJ011868781">
    <property type="protein sequence ID" value="GFD59741.1"/>
    <property type="molecule type" value="Genomic_DNA"/>
</dbReference>
<name>A0A699XS38_TANCI</name>
<accession>A0A699XS38</accession>
<sequence length="58" mass="5824">MAAQGGDGLFDVIQGRAVAAAGAGQNLAEQVVGQVARIAGQVALQHEAQRLNLAAVIE</sequence>
<feature type="non-terminal residue" evidence="1">
    <location>
        <position position="58"/>
    </location>
</feature>
<dbReference type="AlphaFoldDB" id="A0A699XS38"/>